<evidence type="ECO:0000313" key="4">
    <source>
        <dbReference type="Proteomes" id="UP000663877"/>
    </source>
</evidence>
<evidence type="ECO:0000313" key="1">
    <source>
        <dbReference type="EMBL" id="CAF1557682.1"/>
    </source>
</evidence>
<name>A0A815XI31_9BILA</name>
<sequence>MSTMEYYRELAWAKSYAVDLEGAVICICEFNSVKYFDQQRFELALHKCIDQHHNLQLNMNSLTKPNQFYFIKQPYSTPLYIEFQSKDEWKQIVNNELNTPFKLILLYDKNPMNHRQYLLL</sequence>
<proteinExistence type="predicted"/>
<accession>A0A815XI31</accession>
<evidence type="ECO:0000313" key="3">
    <source>
        <dbReference type="Proteomes" id="UP000663832"/>
    </source>
</evidence>
<reference evidence="1" key="1">
    <citation type="submission" date="2021-02" db="EMBL/GenBank/DDBJ databases">
        <authorList>
            <person name="Nowell W R."/>
        </authorList>
    </citation>
    <scope>NUCLEOTIDE SEQUENCE</scope>
</reference>
<protein>
    <submittedName>
        <fullName evidence="1">Uncharacterized protein</fullName>
    </submittedName>
</protein>
<dbReference type="Proteomes" id="UP000663877">
    <property type="component" value="Unassembled WGS sequence"/>
</dbReference>
<dbReference type="Proteomes" id="UP000663832">
    <property type="component" value="Unassembled WGS sequence"/>
</dbReference>
<dbReference type="EMBL" id="CAJNOM010005413">
    <property type="protein sequence ID" value="CAF1663618.1"/>
    <property type="molecule type" value="Genomic_DNA"/>
</dbReference>
<organism evidence="1 4">
    <name type="scientific">Adineta steineri</name>
    <dbReference type="NCBI Taxonomy" id="433720"/>
    <lineage>
        <taxon>Eukaryota</taxon>
        <taxon>Metazoa</taxon>
        <taxon>Spiralia</taxon>
        <taxon>Gnathifera</taxon>
        <taxon>Rotifera</taxon>
        <taxon>Eurotatoria</taxon>
        <taxon>Bdelloidea</taxon>
        <taxon>Adinetida</taxon>
        <taxon>Adinetidae</taxon>
        <taxon>Adineta</taxon>
    </lineage>
</organism>
<comment type="caution">
    <text evidence="1">The sequence shown here is derived from an EMBL/GenBank/DDBJ whole genome shotgun (WGS) entry which is preliminary data.</text>
</comment>
<evidence type="ECO:0000313" key="2">
    <source>
        <dbReference type="EMBL" id="CAF1663618.1"/>
    </source>
</evidence>
<dbReference type="EMBL" id="CAJNOI010005013">
    <property type="protein sequence ID" value="CAF1557682.1"/>
    <property type="molecule type" value="Genomic_DNA"/>
</dbReference>
<keyword evidence="3" id="KW-1185">Reference proteome</keyword>
<gene>
    <name evidence="1" type="ORF">BJG266_LOCUS46711</name>
    <name evidence="2" type="ORF">QVE165_LOCUS63744</name>
</gene>
<dbReference type="AlphaFoldDB" id="A0A815XI31"/>